<dbReference type="RefSeq" id="XP_040788924.1">
    <property type="nucleotide sequence ID" value="XM_040937884.1"/>
</dbReference>
<accession>A0A9P4GJ52</accession>
<gene>
    <name evidence="2" type="ORF">K460DRAFT_417462</name>
</gene>
<dbReference type="GeneID" id="63855134"/>
<name>A0A9P4GJ52_9PLEO</name>
<dbReference type="EMBL" id="ML976616">
    <property type="protein sequence ID" value="KAF1846361.1"/>
    <property type="molecule type" value="Genomic_DNA"/>
</dbReference>
<dbReference type="Proteomes" id="UP000800039">
    <property type="component" value="Unassembled WGS sequence"/>
</dbReference>
<feature type="chain" id="PRO_5040197977" evidence="1">
    <location>
        <begin position="17"/>
        <end position="180"/>
    </location>
</feature>
<evidence type="ECO:0000313" key="3">
    <source>
        <dbReference type="Proteomes" id="UP000800039"/>
    </source>
</evidence>
<dbReference type="AlphaFoldDB" id="A0A9P4GJ52"/>
<feature type="signal peptide" evidence="1">
    <location>
        <begin position="1"/>
        <end position="16"/>
    </location>
</feature>
<comment type="caution">
    <text evidence="2">The sequence shown here is derived from an EMBL/GenBank/DDBJ whole genome shotgun (WGS) entry which is preliminary data.</text>
</comment>
<evidence type="ECO:0000256" key="1">
    <source>
        <dbReference type="SAM" id="SignalP"/>
    </source>
</evidence>
<keyword evidence="3" id="KW-1185">Reference proteome</keyword>
<organism evidence="2 3">
    <name type="scientific">Cucurbitaria berberidis CBS 394.84</name>
    <dbReference type="NCBI Taxonomy" id="1168544"/>
    <lineage>
        <taxon>Eukaryota</taxon>
        <taxon>Fungi</taxon>
        <taxon>Dikarya</taxon>
        <taxon>Ascomycota</taxon>
        <taxon>Pezizomycotina</taxon>
        <taxon>Dothideomycetes</taxon>
        <taxon>Pleosporomycetidae</taxon>
        <taxon>Pleosporales</taxon>
        <taxon>Pleosporineae</taxon>
        <taxon>Cucurbitariaceae</taxon>
        <taxon>Cucurbitaria</taxon>
    </lineage>
</organism>
<keyword evidence="1" id="KW-0732">Signal</keyword>
<evidence type="ECO:0000313" key="2">
    <source>
        <dbReference type="EMBL" id="KAF1846361.1"/>
    </source>
</evidence>
<protein>
    <submittedName>
        <fullName evidence="2">Uncharacterized protein</fullName>
    </submittedName>
</protein>
<sequence>MRFLTIIMSLTAAASAADIRLRFEGGCKGGFAVCSNIAARTCCNGERGTQGTPSLGFVNMPHNAAVGGWQATRNGQICGALVASGNTGNGNNACLNPPAGGSRFAGGTWNPSSKKRYAVNEDILECTNSQVADALVLADGKKYNVKGMEEGLVTELYTMVWNGTVKEDVPEVYATFEALE</sequence>
<proteinExistence type="predicted"/>
<reference evidence="2" key="1">
    <citation type="submission" date="2020-01" db="EMBL/GenBank/DDBJ databases">
        <authorList>
            <consortium name="DOE Joint Genome Institute"/>
            <person name="Haridas S."/>
            <person name="Albert R."/>
            <person name="Binder M."/>
            <person name="Bloem J."/>
            <person name="Labutti K."/>
            <person name="Salamov A."/>
            <person name="Andreopoulos B."/>
            <person name="Baker S.E."/>
            <person name="Barry K."/>
            <person name="Bills G."/>
            <person name="Bluhm B.H."/>
            <person name="Cannon C."/>
            <person name="Castanera R."/>
            <person name="Culley D.E."/>
            <person name="Daum C."/>
            <person name="Ezra D."/>
            <person name="Gonzalez J.B."/>
            <person name="Henrissat B."/>
            <person name="Kuo A."/>
            <person name="Liang C."/>
            <person name="Lipzen A."/>
            <person name="Lutzoni F."/>
            <person name="Magnuson J."/>
            <person name="Mondo S."/>
            <person name="Nolan M."/>
            <person name="Ohm R."/>
            <person name="Pangilinan J."/>
            <person name="Park H.-J."/>
            <person name="Ramirez L."/>
            <person name="Alfaro M."/>
            <person name="Sun H."/>
            <person name="Tritt A."/>
            <person name="Yoshinaga Y."/>
            <person name="Zwiers L.-H."/>
            <person name="Turgeon B.G."/>
            <person name="Goodwin S.B."/>
            <person name="Spatafora J.W."/>
            <person name="Crous P.W."/>
            <person name="Grigoriev I.V."/>
        </authorList>
    </citation>
    <scope>NUCLEOTIDE SEQUENCE</scope>
    <source>
        <strain evidence="2">CBS 394.84</strain>
    </source>
</reference>
<dbReference type="OrthoDB" id="5383526at2759"/>